<dbReference type="Proteomes" id="UP000599312">
    <property type="component" value="Unassembled WGS sequence"/>
</dbReference>
<dbReference type="GO" id="GO:0003700">
    <property type="term" value="F:DNA-binding transcription factor activity"/>
    <property type="evidence" value="ECO:0007669"/>
    <property type="project" value="InterPro"/>
</dbReference>
<keyword evidence="1" id="KW-0805">Transcription regulation</keyword>
<dbReference type="GO" id="GO:0003677">
    <property type="term" value="F:DNA binding"/>
    <property type="evidence" value="ECO:0007669"/>
    <property type="project" value="UniProtKB-KW"/>
</dbReference>
<dbReference type="AlphaFoldDB" id="A0A931BS49"/>
<dbReference type="RefSeq" id="WP_196271799.1">
    <property type="nucleotide sequence ID" value="NZ_JADQDO010000004.1"/>
</dbReference>
<organism evidence="5 6">
    <name type="scientific">Microvirga alba</name>
    <dbReference type="NCBI Taxonomy" id="2791025"/>
    <lineage>
        <taxon>Bacteria</taxon>
        <taxon>Pseudomonadati</taxon>
        <taxon>Pseudomonadota</taxon>
        <taxon>Alphaproteobacteria</taxon>
        <taxon>Hyphomicrobiales</taxon>
        <taxon>Methylobacteriaceae</taxon>
        <taxon>Microvirga</taxon>
    </lineage>
</organism>
<keyword evidence="3" id="KW-0804">Transcription</keyword>
<name>A0A931BS49_9HYPH</name>
<keyword evidence="6" id="KW-1185">Reference proteome</keyword>
<evidence type="ECO:0000256" key="2">
    <source>
        <dbReference type="ARBA" id="ARBA00023125"/>
    </source>
</evidence>
<dbReference type="PANTHER" id="PTHR43132:SF2">
    <property type="entry name" value="ARSENICAL RESISTANCE OPERON REPRESSOR ARSR-RELATED"/>
    <property type="match status" value="1"/>
</dbReference>
<protein>
    <submittedName>
        <fullName evidence="5">Helix-turn-helix transcriptional regulator</fullName>
    </submittedName>
</protein>
<feature type="domain" description="HTH arsR-type" evidence="4">
    <location>
        <begin position="1"/>
        <end position="95"/>
    </location>
</feature>
<dbReference type="EMBL" id="JADQDO010000004">
    <property type="protein sequence ID" value="MBF9233804.1"/>
    <property type="molecule type" value="Genomic_DNA"/>
</dbReference>
<sequence>MENEQAILVLAALAQSTRLDVFRLLVAHEPKGLPSGEIARHFVVPANTMSTHLAVLTRAGLIRSERQSRSVIYRADLARMRDVAAFLVKDCCGGRPEICAPLIADLTPCCTSTEEVCL</sequence>
<gene>
    <name evidence="5" type="ORF">I2H38_10495</name>
</gene>
<reference evidence="5" key="1">
    <citation type="submission" date="2020-11" db="EMBL/GenBank/DDBJ databases">
        <authorList>
            <person name="Kim M.K."/>
        </authorList>
    </citation>
    <scope>NUCLEOTIDE SEQUENCE</scope>
    <source>
        <strain evidence="5">BT350</strain>
    </source>
</reference>
<dbReference type="CDD" id="cd00090">
    <property type="entry name" value="HTH_ARSR"/>
    <property type="match status" value="1"/>
</dbReference>
<dbReference type="InterPro" id="IPR036390">
    <property type="entry name" value="WH_DNA-bd_sf"/>
</dbReference>
<dbReference type="NCBIfam" id="NF033788">
    <property type="entry name" value="HTH_metalloreg"/>
    <property type="match status" value="1"/>
</dbReference>
<dbReference type="PRINTS" id="PR00778">
    <property type="entry name" value="HTHARSR"/>
</dbReference>
<dbReference type="PANTHER" id="PTHR43132">
    <property type="entry name" value="ARSENICAL RESISTANCE OPERON REPRESSOR ARSR-RELATED"/>
    <property type="match status" value="1"/>
</dbReference>
<dbReference type="InterPro" id="IPR001845">
    <property type="entry name" value="HTH_ArsR_DNA-bd_dom"/>
</dbReference>
<dbReference type="InterPro" id="IPR051011">
    <property type="entry name" value="Metal_resp_trans_reg"/>
</dbReference>
<accession>A0A931BS49</accession>
<evidence type="ECO:0000256" key="3">
    <source>
        <dbReference type="ARBA" id="ARBA00023163"/>
    </source>
</evidence>
<dbReference type="Gene3D" id="1.10.10.10">
    <property type="entry name" value="Winged helix-like DNA-binding domain superfamily/Winged helix DNA-binding domain"/>
    <property type="match status" value="1"/>
</dbReference>
<evidence type="ECO:0000313" key="5">
    <source>
        <dbReference type="EMBL" id="MBF9233804.1"/>
    </source>
</evidence>
<dbReference type="PROSITE" id="PS50987">
    <property type="entry name" value="HTH_ARSR_2"/>
    <property type="match status" value="1"/>
</dbReference>
<dbReference type="Pfam" id="PF12840">
    <property type="entry name" value="HTH_20"/>
    <property type="match status" value="1"/>
</dbReference>
<dbReference type="InterPro" id="IPR036388">
    <property type="entry name" value="WH-like_DNA-bd_sf"/>
</dbReference>
<evidence type="ECO:0000259" key="4">
    <source>
        <dbReference type="PROSITE" id="PS50987"/>
    </source>
</evidence>
<evidence type="ECO:0000256" key="1">
    <source>
        <dbReference type="ARBA" id="ARBA00023015"/>
    </source>
</evidence>
<evidence type="ECO:0000313" key="6">
    <source>
        <dbReference type="Proteomes" id="UP000599312"/>
    </source>
</evidence>
<comment type="caution">
    <text evidence="5">The sequence shown here is derived from an EMBL/GenBank/DDBJ whole genome shotgun (WGS) entry which is preliminary data.</text>
</comment>
<dbReference type="SUPFAM" id="SSF46785">
    <property type="entry name" value="Winged helix' DNA-binding domain"/>
    <property type="match status" value="1"/>
</dbReference>
<keyword evidence="2" id="KW-0238">DNA-binding</keyword>
<dbReference type="InterPro" id="IPR011991">
    <property type="entry name" value="ArsR-like_HTH"/>
</dbReference>
<proteinExistence type="predicted"/>
<dbReference type="SMART" id="SM00418">
    <property type="entry name" value="HTH_ARSR"/>
    <property type="match status" value="1"/>
</dbReference>